<dbReference type="AlphaFoldDB" id="A0A844ZGA1"/>
<dbReference type="Proteomes" id="UP000433104">
    <property type="component" value="Unassembled WGS sequence"/>
</dbReference>
<name>A0A844ZGA1_9SPHN</name>
<evidence type="ECO:0000313" key="1">
    <source>
        <dbReference type="EMBL" id="MXO86176.1"/>
    </source>
</evidence>
<comment type="caution">
    <text evidence="1">The sequence shown here is derived from an EMBL/GenBank/DDBJ whole genome shotgun (WGS) entry which is preliminary data.</text>
</comment>
<evidence type="ECO:0000313" key="2">
    <source>
        <dbReference type="Proteomes" id="UP000433104"/>
    </source>
</evidence>
<accession>A0A844ZGA1</accession>
<protein>
    <submittedName>
        <fullName evidence="1">Uncharacterized protein</fullName>
    </submittedName>
</protein>
<organism evidence="1 2">
    <name type="scientific">Parapontixanthobacter aurantiacus</name>
    <dbReference type="NCBI Taxonomy" id="1463599"/>
    <lineage>
        <taxon>Bacteria</taxon>
        <taxon>Pseudomonadati</taxon>
        <taxon>Pseudomonadota</taxon>
        <taxon>Alphaproteobacteria</taxon>
        <taxon>Sphingomonadales</taxon>
        <taxon>Erythrobacteraceae</taxon>
        <taxon>Parapontixanthobacter</taxon>
    </lineage>
</organism>
<gene>
    <name evidence="1" type="ORF">GRI38_09055</name>
</gene>
<keyword evidence="2" id="KW-1185">Reference proteome</keyword>
<proteinExistence type="predicted"/>
<reference evidence="1 2" key="1">
    <citation type="submission" date="2019-12" db="EMBL/GenBank/DDBJ databases">
        <title>Genomic-based taxomic classification of the family Erythrobacteraceae.</title>
        <authorList>
            <person name="Xu L."/>
        </authorList>
    </citation>
    <scope>NUCLEOTIDE SEQUENCE [LARGE SCALE GENOMIC DNA]</scope>
    <source>
        <strain evidence="1 2">MCCC 1A09962</strain>
    </source>
</reference>
<sequence length="66" mass="6822">MAPTPAGAPPVIAAKLTNGGRLSAALVTKAGALARARASRILLARRADGSGWRSARLLWPLFDAKD</sequence>
<dbReference type="EMBL" id="WTYW01000002">
    <property type="protein sequence ID" value="MXO86176.1"/>
    <property type="molecule type" value="Genomic_DNA"/>
</dbReference>